<reference evidence="4" key="1">
    <citation type="submission" date="2016-11" db="UniProtKB">
        <authorList>
            <consortium name="WormBaseParasite"/>
        </authorList>
    </citation>
    <scope>IDENTIFICATION</scope>
</reference>
<dbReference type="GO" id="GO:0003729">
    <property type="term" value="F:mRNA binding"/>
    <property type="evidence" value="ECO:0007669"/>
    <property type="project" value="TreeGrafter"/>
</dbReference>
<accession>A0A1I7UXY9</accession>
<feature type="region of interest" description="Disordered" evidence="1">
    <location>
        <begin position="69"/>
        <end position="88"/>
    </location>
</feature>
<proteinExistence type="predicted"/>
<protein>
    <submittedName>
        <fullName evidence="4">LSM14 domain-containing protein</fullName>
    </submittedName>
</protein>
<evidence type="ECO:0000259" key="2">
    <source>
        <dbReference type="SMART" id="SM01271"/>
    </source>
</evidence>
<dbReference type="SMART" id="SM01271">
    <property type="entry name" value="LSM14"/>
    <property type="match status" value="1"/>
</dbReference>
<dbReference type="GO" id="GO:0033962">
    <property type="term" value="P:P-body assembly"/>
    <property type="evidence" value="ECO:0007669"/>
    <property type="project" value="TreeGrafter"/>
</dbReference>
<name>A0A1I7UXY9_9PELO</name>
<dbReference type="PANTHER" id="PTHR13612">
    <property type="entry name" value="ENHANCER OF MRNA-DECAPPING PROTEIN 3"/>
    <property type="match status" value="1"/>
</dbReference>
<dbReference type="InterPro" id="IPR025609">
    <property type="entry name" value="Lsm14-like_N"/>
</dbReference>
<dbReference type="AlphaFoldDB" id="A0A1I7UXY9"/>
<sequence length="88" mass="9389">MEDKHIGSVISAETNDGNVYQGKLTTLDSNNGNITMANVIKNGLPLNRCITLTSSDISRLKVIRAANQPVLQAPSSQPSAPVTKNKNL</sequence>
<dbReference type="GO" id="GO:0031087">
    <property type="term" value="P:deadenylation-independent decapping of nuclear-transcribed mRNA"/>
    <property type="evidence" value="ECO:0007669"/>
    <property type="project" value="TreeGrafter"/>
</dbReference>
<dbReference type="WBParaSite" id="Csp11.Scaffold630.g20453.t1">
    <property type="protein sequence ID" value="Csp11.Scaffold630.g20453.t1"/>
    <property type="gene ID" value="Csp11.Scaffold630.g20453"/>
</dbReference>
<dbReference type="STRING" id="1561998.A0A1I7UXY9"/>
<feature type="domain" description="Lsm14-like N-terminal" evidence="2">
    <location>
        <begin position="1"/>
        <end position="86"/>
    </location>
</feature>
<organism evidence="3 4">
    <name type="scientific">Caenorhabditis tropicalis</name>
    <dbReference type="NCBI Taxonomy" id="1561998"/>
    <lineage>
        <taxon>Eukaryota</taxon>
        <taxon>Metazoa</taxon>
        <taxon>Ecdysozoa</taxon>
        <taxon>Nematoda</taxon>
        <taxon>Chromadorea</taxon>
        <taxon>Rhabditida</taxon>
        <taxon>Rhabditina</taxon>
        <taxon>Rhabditomorpha</taxon>
        <taxon>Rhabditoidea</taxon>
        <taxon>Rhabditidae</taxon>
        <taxon>Peloderinae</taxon>
        <taxon>Caenorhabditis</taxon>
    </lineage>
</organism>
<dbReference type="eggNOG" id="ENOG502SAID">
    <property type="taxonomic scope" value="Eukaryota"/>
</dbReference>
<evidence type="ECO:0000313" key="4">
    <source>
        <dbReference type="WBParaSite" id="Csp11.Scaffold630.g20453.t1"/>
    </source>
</evidence>
<dbReference type="Gene3D" id="2.30.30.100">
    <property type="match status" value="1"/>
</dbReference>
<dbReference type="GO" id="GO:0000932">
    <property type="term" value="C:P-body"/>
    <property type="evidence" value="ECO:0007669"/>
    <property type="project" value="TreeGrafter"/>
</dbReference>
<dbReference type="InterPro" id="IPR010920">
    <property type="entry name" value="LSM_dom_sf"/>
</dbReference>
<evidence type="ECO:0000313" key="3">
    <source>
        <dbReference type="Proteomes" id="UP000095282"/>
    </source>
</evidence>
<keyword evidence="3" id="KW-1185">Reference proteome</keyword>
<dbReference type="Proteomes" id="UP000095282">
    <property type="component" value="Unplaced"/>
</dbReference>
<dbReference type="Pfam" id="PF12701">
    <property type="entry name" value="LSM14"/>
    <property type="match status" value="1"/>
</dbReference>
<evidence type="ECO:0000256" key="1">
    <source>
        <dbReference type="SAM" id="MobiDB-lite"/>
    </source>
</evidence>
<dbReference type="FunFam" id="2.30.30.100:FF:000115">
    <property type="entry name" value="Yeast Enhancer of DeCapping homolog"/>
    <property type="match status" value="1"/>
</dbReference>
<dbReference type="PANTHER" id="PTHR13612:SF0">
    <property type="entry name" value="ENHANCER OF MRNA-DECAPPING PROTEIN 3"/>
    <property type="match status" value="1"/>
</dbReference>
<dbReference type="SUPFAM" id="SSF50182">
    <property type="entry name" value="Sm-like ribonucleoproteins"/>
    <property type="match status" value="1"/>
</dbReference>